<dbReference type="Pfam" id="PF00583">
    <property type="entry name" value="Acetyltransf_1"/>
    <property type="match status" value="1"/>
</dbReference>
<reference evidence="4 5" key="1">
    <citation type="submission" date="2022-08" db="EMBL/GenBank/DDBJ databases">
        <authorList>
            <person name="Li F."/>
        </authorList>
    </citation>
    <scope>NUCLEOTIDE SEQUENCE [LARGE SCALE GENOMIC DNA]</scope>
    <source>
        <strain evidence="4 5">10F1B-8-1</strain>
    </source>
</reference>
<dbReference type="EC" id="2.3.1.-" evidence="4"/>
<name>A0ABT1ZDQ6_9MICO</name>
<evidence type="ECO:0000259" key="3">
    <source>
        <dbReference type="PROSITE" id="PS51186"/>
    </source>
</evidence>
<protein>
    <submittedName>
        <fullName evidence="4">GNAT family N-acetyltransferase</fullName>
        <ecNumber evidence="4">2.3.1.-</ecNumber>
    </submittedName>
</protein>
<dbReference type="RefSeq" id="WP_258797846.1">
    <property type="nucleotide sequence ID" value="NZ_JANTHX010000004.1"/>
</dbReference>
<dbReference type="PANTHER" id="PTHR43877">
    <property type="entry name" value="AMINOALKYLPHOSPHONATE N-ACETYLTRANSFERASE-RELATED-RELATED"/>
    <property type="match status" value="1"/>
</dbReference>
<dbReference type="SUPFAM" id="SSF55729">
    <property type="entry name" value="Acyl-CoA N-acyltransferases (Nat)"/>
    <property type="match status" value="1"/>
</dbReference>
<dbReference type="GO" id="GO:0016746">
    <property type="term" value="F:acyltransferase activity"/>
    <property type="evidence" value="ECO:0007669"/>
    <property type="project" value="UniProtKB-KW"/>
</dbReference>
<evidence type="ECO:0000313" key="5">
    <source>
        <dbReference type="Proteomes" id="UP001205337"/>
    </source>
</evidence>
<organism evidence="4 5">
    <name type="scientific">Protaetiibacter mangrovi</name>
    <dbReference type="NCBI Taxonomy" id="2970926"/>
    <lineage>
        <taxon>Bacteria</taxon>
        <taxon>Bacillati</taxon>
        <taxon>Actinomycetota</taxon>
        <taxon>Actinomycetes</taxon>
        <taxon>Micrococcales</taxon>
        <taxon>Microbacteriaceae</taxon>
        <taxon>Protaetiibacter</taxon>
    </lineage>
</organism>
<sequence>MSAPLIVPGDLGDPRVLRLLEDHLADMFATSPPESVHALDVSGLQHPSVTFWALAEGDALLGCVALKQLDPAHGELKSMRTDAAARGRGLGRLLLAHVLEESRSRGYRRLSLETGSQDFFLPARTLYLRAGFVETGPFADYALDPNSVFMTREL</sequence>
<dbReference type="InterPro" id="IPR000182">
    <property type="entry name" value="GNAT_dom"/>
</dbReference>
<keyword evidence="1 4" id="KW-0808">Transferase</keyword>
<feature type="domain" description="N-acetyltransferase" evidence="3">
    <location>
        <begin position="14"/>
        <end position="154"/>
    </location>
</feature>
<dbReference type="InterPro" id="IPR016181">
    <property type="entry name" value="Acyl_CoA_acyltransferase"/>
</dbReference>
<evidence type="ECO:0000256" key="2">
    <source>
        <dbReference type="ARBA" id="ARBA00023315"/>
    </source>
</evidence>
<gene>
    <name evidence="4" type="ORF">NUH29_04675</name>
</gene>
<dbReference type="InterPro" id="IPR050832">
    <property type="entry name" value="Bact_Acetyltransf"/>
</dbReference>
<dbReference type="EMBL" id="JANTHX010000004">
    <property type="protein sequence ID" value="MCS0498843.1"/>
    <property type="molecule type" value="Genomic_DNA"/>
</dbReference>
<evidence type="ECO:0000313" key="4">
    <source>
        <dbReference type="EMBL" id="MCS0498843.1"/>
    </source>
</evidence>
<dbReference type="PROSITE" id="PS51186">
    <property type="entry name" value="GNAT"/>
    <property type="match status" value="1"/>
</dbReference>
<dbReference type="Proteomes" id="UP001205337">
    <property type="component" value="Unassembled WGS sequence"/>
</dbReference>
<dbReference type="PANTHER" id="PTHR43877:SF5">
    <property type="entry name" value="BLL8307 PROTEIN"/>
    <property type="match status" value="1"/>
</dbReference>
<keyword evidence="5" id="KW-1185">Reference proteome</keyword>
<accession>A0ABT1ZDQ6</accession>
<evidence type="ECO:0000256" key="1">
    <source>
        <dbReference type="ARBA" id="ARBA00022679"/>
    </source>
</evidence>
<dbReference type="Gene3D" id="3.40.630.30">
    <property type="match status" value="1"/>
</dbReference>
<proteinExistence type="predicted"/>
<keyword evidence="2 4" id="KW-0012">Acyltransferase</keyword>
<comment type="caution">
    <text evidence="4">The sequence shown here is derived from an EMBL/GenBank/DDBJ whole genome shotgun (WGS) entry which is preliminary data.</text>
</comment>